<keyword evidence="2" id="KW-1185">Reference proteome</keyword>
<comment type="caution">
    <text evidence="1">The sequence shown here is derived from an EMBL/GenBank/DDBJ whole genome shotgun (WGS) entry which is preliminary data.</text>
</comment>
<proteinExistence type="predicted"/>
<name>A0ACB7YB21_9ERIC</name>
<accession>A0ACB7YB21</accession>
<organism evidence="1 2">
    <name type="scientific">Vaccinium darrowii</name>
    <dbReference type="NCBI Taxonomy" id="229202"/>
    <lineage>
        <taxon>Eukaryota</taxon>
        <taxon>Viridiplantae</taxon>
        <taxon>Streptophyta</taxon>
        <taxon>Embryophyta</taxon>
        <taxon>Tracheophyta</taxon>
        <taxon>Spermatophyta</taxon>
        <taxon>Magnoliopsida</taxon>
        <taxon>eudicotyledons</taxon>
        <taxon>Gunneridae</taxon>
        <taxon>Pentapetalae</taxon>
        <taxon>asterids</taxon>
        <taxon>Ericales</taxon>
        <taxon>Ericaceae</taxon>
        <taxon>Vaccinioideae</taxon>
        <taxon>Vaccinieae</taxon>
        <taxon>Vaccinium</taxon>
    </lineage>
</organism>
<gene>
    <name evidence="1" type="ORF">Vadar_002528</name>
</gene>
<sequence length="237" mass="26901">MNTGERLNDEPFILASQASQVYYVKDPRDKGWLVAVRTKARDVFDVGNGEREEDDGDTYYDNEPYELIIEDIDTDGNILDWSRNDATGSTVQEGASGTRDQASPQIEYDIVIITRDFATLAAAFAATVMLFFLKRCCFLDRNSIVMLLLLVVVAFATYVAAVFTIFLLLVFEEKLHYILRDGELKVICVTTGNCQWKVSICDGKLAHWSMNRFVEDHYIAPPDFLFLGSRPMGKYEE</sequence>
<dbReference type="Proteomes" id="UP000828048">
    <property type="component" value="Chromosome 8"/>
</dbReference>
<protein>
    <submittedName>
        <fullName evidence="1">Uncharacterized protein</fullName>
    </submittedName>
</protein>
<evidence type="ECO:0000313" key="2">
    <source>
        <dbReference type="Proteomes" id="UP000828048"/>
    </source>
</evidence>
<dbReference type="EMBL" id="CM037158">
    <property type="protein sequence ID" value="KAH7850755.1"/>
    <property type="molecule type" value="Genomic_DNA"/>
</dbReference>
<evidence type="ECO:0000313" key="1">
    <source>
        <dbReference type="EMBL" id="KAH7850755.1"/>
    </source>
</evidence>
<reference evidence="1 2" key="1">
    <citation type="journal article" date="2021" name="Hortic Res">
        <title>High-quality reference genome and annotation aids understanding of berry development for evergreen blueberry (Vaccinium darrowii).</title>
        <authorList>
            <person name="Yu J."/>
            <person name="Hulse-Kemp A.M."/>
            <person name="Babiker E."/>
            <person name="Staton M."/>
        </authorList>
    </citation>
    <scope>NUCLEOTIDE SEQUENCE [LARGE SCALE GENOMIC DNA]</scope>
    <source>
        <strain evidence="2">cv. NJ 8807/NJ 8810</strain>
        <tissue evidence="1">Young leaf</tissue>
    </source>
</reference>